<evidence type="ECO:0000256" key="5">
    <source>
        <dbReference type="ARBA" id="ARBA00022840"/>
    </source>
</evidence>
<dbReference type="Pfam" id="PF07724">
    <property type="entry name" value="AAA_2"/>
    <property type="match status" value="1"/>
</dbReference>
<dbReference type="GO" id="GO:0005524">
    <property type="term" value="F:ATP binding"/>
    <property type="evidence" value="ECO:0007669"/>
    <property type="project" value="UniProtKB-UniRule"/>
</dbReference>
<evidence type="ECO:0000259" key="10">
    <source>
        <dbReference type="SMART" id="SM01086"/>
    </source>
</evidence>
<feature type="binding site" evidence="8">
    <location>
        <begin position="110"/>
        <end position="115"/>
    </location>
    <ligand>
        <name>ATP</name>
        <dbReference type="ChEBI" id="CHEBI:30616"/>
    </ligand>
</feature>
<dbReference type="GO" id="GO:0016887">
    <property type="term" value="F:ATP hydrolysis activity"/>
    <property type="evidence" value="ECO:0007669"/>
    <property type="project" value="InterPro"/>
</dbReference>
<evidence type="ECO:0000256" key="2">
    <source>
        <dbReference type="ARBA" id="ARBA00009771"/>
    </source>
</evidence>
<evidence type="ECO:0000256" key="4">
    <source>
        <dbReference type="ARBA" id="ARBA00022741"/>
    </source>
</evidence>
<gene>
    <name evidence="8 11" type="primary">hslU</name>
    <name evidence="11" type="ORF">ERIC2_c21750</name>
</gene>
<dbReference type="CDD" id="cd19498">
    <property type="entry name" value="RecA-like_HslU"/>
    <property type="match status" value="1"/>
</dbReference>
<dbReference type="FunFam" id="3.40.50.300:FF:000213">
    <property type="entry name" value="ATP-dependent protease ATPase subunit HslU"/>
    <property type="match status" value="1"/>
</dbReference>
<evidence type="ECO:0000313" key="12">
    <source>
        <dbReference type="Proteomes" id="UP000029431"/>
    </source>
</evidence>
<dbReference type="InterPro" id="IPR019489">
    <property type="entry name" value="Clp_ATPase_C"/>
</dbReference>
<dbReference type="Gene3D" id="1.10.8.60">
    <property type="match status" value="1"/>
</dbReference>
<keyword evidence="5 8" id="KW-0067">ATP-binding</keyword>
<dbReference type="PANTHER" id="PTHR48102">
    <property type="entry name" value="ATP-DEPENDENT CLP PROTEASE ATP-BINDING SUBUNIT CLPX-LIKE, MITOCHONDRIAL-RELATED"/>
    <property type="match status" value="1"/>
</dbReference>
<evidence type="ECO:0000256" key="7">
    <source>
        <dbReference type="ARBA" id="ARBA00065893"/>
    </source>
</evidence>
<dbReference type="InterPro" id="IPR050052">
    <property type="entry name" value="ATP-dep_Clp_protease_ClpX"/>
</dbReference>
<dbReference type="SMART" id="SM01086">
    <property type="entry name" value="ClpB_D2-small"/>
    <property type="match status" value="1"/>
</dbReference>
<keyword evidence="6 8" id="KW-0143">Chaperone</keyword>
<dbReference type="NCBIfam" id="NF003544">
    <property type="entry name" value="PRK05201.1"/>
    <property type="match status" value="1"/>
</dbReference>
<comment type="subunit">
    <text evidence="7">A double ring-shaped homohexamer of ClpQ is capped on each side by a ring-shaped ClpY homohexamer. The assembly of the ClpQ/ClpY complex is dependent on binding of ATP.</text>
</comment>
<dbReference type="Proteomes" id="UP000029431">
    <property type="component" value="Chromosome"/>
</dbReference>
<dbReference type="EMBL" id="CP003355">
    <property type="protein sequence ID" value="AHD05967.1"/>
    <property type="molecule type" value="Genomic_DNA"/>
</dbReference>
<dbReference type="AlphaFoldDB" id="V9WA18"/>
<evidence type="ECO:0000256" key="3">
    <source>
        <dbReference type="ARBA" id="ARBA00022490"/>
    </source>
</evidence>
<organism evidence="11 12">
    <name type="scientific">Paenibacillus larvae subsp. larvae DSM 25430</name>
    <dbReference type="NCBI Taxonomy" id="697284"/>
    <lineage>
        <taxon>Bacteria</taxon>
        <taxon>Bacillati</taxon>
        <taxon>Bacillota</taxon>
        <taxon>Bacilli</taxon>
        <taxon>Bacillales</taxon>
        <taxon>Paenibacillaceae</taxon>
        <taxon>Paenibacillus</taxon>
    </lineage>
</organism>
<dbReference type="KEGG" id="plv:ERIC2_c21750"/>
<dbReference type="GO" id="GO:0009376">
    <property type="term" value="C:HslUV protease complex"/>
    <property type="evidence" value="ECO:0007669"/>
    <property type="project" value="UniProtKB-UniRule"/>
</dbReference>
<feature type="binding site" evidence="8">
    <location>
        <position position="390"/>
    </location>
    <ligand>
        <name>ATP</name>
        <dbReference type="ChEBI" id="CHEBI:30616"/>
    </ligand>
</feature>
<proteinExistence type="inferred from homology"/>
<keyword evidence="12" id="KW-1185">Reference proteome</keyword>
<dbReference type="InterPro" id="IPR003593">
    <property type="entry name" value="AAA+_ATPase"/>
</dbReference>
<dbReference type="eggNOG" id="COG1220">
    <property type="taxonomic scope" value="Bacteria"/>
</dbReference>
<feature type="binding site" evidence="8">
    <location>
        <position position="68"/>
    </location>
    <ligand>
        <name>ATP</name>
        <dbReference type="ChEBI" id="CHEBI:30616"/>
    </ligand>
</feature>
<evidence type="ECO:0000256" key="1">
    <source>
        <dbReference type="ARBA" id="ARBA00004496"/>
    </source>
</evidence>
<dbReference type="SUPFAM" id="SSF52540">
    <property type="entry name" value="P-loop containing nucleoside triphosphate hydrolases"/>
    <property type="match status" value="1"/>
</dbReference>
<dbReference type="PANTHER" id="PTHR48102:SF3">
    <property type="entry name" value="ATP-DEPENDENT PROTEASE ATPASE SUBUNIT HSLU"/>
    <property type="match status" value="1"/>
</dbReference>
<feature type="domain" description="AAA+ ATPase" evidence="9">
    <location>
        <begin position="99"/>
        <end position="401"/>
    </location>
</feature>
<keyword evidence="3 8" id="KW-0963">Cytoplasm</keyword>
<evidence type="ECO:0000256" key="6">
    <source>
        <dbReference type="ARBA" id="ARBA00023186"/>
    </source>
</evidence>
<feature type="binding site" evidence="8">
    <location>
        <position position="462"/>
    </location>
    <ligand>
        <name>ATP</name>
        <dbReference type="ChEBI" id="CHEBI:30616"/>
    </ligand>
</feature>
<comment type="subcellular location">
    <subcellularLocation>
        <location evidence="1 8">Cytoplasm</location>
    </subcellularLocation>
</comment>
<keyword evidence="4 8" id="KW-0547">Nucleotide-binding</keyword>
<dbReference type="FunFam" id="3.40.50.300:FF:000220">
    <property type="entry name" value="ATP-dependent protease ATPase subunit HslU"/>
    <property type="match status" value="1"/>
</dbReference>
<dbReference type="InterPro" id="IPR027417">
    <property type="entry name" value="P-loop_NTPase"/>
</dbReference>
<dbReference type="Pfam" id="PF00004">
    <property type="entry name" value="AAA"/>
    <property type="match status" value="1"/>
</dbReference>
<feature type="binding site" evidence="8">
    <location>
        <position position="325"/>
    </location>
    <ligand>
        <name>ATP</name>
        <dbReference type="ChEBI" id="CHEBI:30616"/>
    </ligand>
</feature>
<dbReference type="Gene3D" id="3.40.50.300">
    <property type="entry name" value="P-loop containing nucleotide triphosphate hydrolases"/>
    <property type="match status" value="2"/>
</dbReference>
<dbReference type="HOGENOM" id="CLU_033123_0_0_9"/>
<evidence type="ECO:0000259" key="9">
    <source>
        <dbReference type="SMART" id="SM00382"/>
    </source>
</evidence>
<dbReference type="PATRIC" id="fig|697284.3.peg.2095"/>
<dbReference type="SMART" id="SM00382">
    <property type="entry name" value="AAA"/>
    <property type="match status" value="1"/>
</dbReference>
<feature type="domain" description="Clp ATPase C-terminal" evidence="10">
    <location>
        <begin position="404"/>
        <end position="498"/>
    </location>
</feature>
<dbReference type="GO" id="GO:0043335">
    <property type="term" value="P:protein unfolding"/>
    <property type="evidence" value="ECO:0007669"/>
    <property type="project" value="UniProtKB-UniRule"/>
</dbReference>
<keyword evidence="11" id="KW-0645">Protease</keyword>
<dbReference type="InterPro" id="IPR003959">
    <property type="entry name" value="ATPase_AAA_core"/>
</dbReference>
<accession>V9WA18</accession>
<comment type="similarity">
    <text evidence="2 8">Belongs to the ClpX chaperone family. HslU subfamily.</text>
</comment>
<dbReference type="HAMAP" id="MF_00249">
    <property type="entry name" value="HslU"/>
    <property type="match status" value="1"/>
</dbReference>
<sequence length="512" mass="58024">MAGCPNASVMMGERHQGRSQAGGIELQCCIFYYAIYIIAFFRYKEGFTLTNSALTPREIVKELDRYIVGQKEAKKSVAVALRNRYRRSLLDESMKDEIVPKNILMIGPTGVGKTEIARRLAKLVKAPFVKIEATKFTEVGYVGRDVESMVRDLVETSIRMVKAEKTEKLKDRAEQLANDRLVSILVPSPKSSKGQRNPLEMFFSSQQHQEEDEEKKDSGLAERRLEMKEKLLRGELEDTMVEVEVEDNAPSMLDMLAGQGNEQMGMNMQEMFGNLMPKRTKRRKLTVKEARKILTHEEAQKLMDMDEVVQESIERAEQSGIIFIDEIDKIASTGRGNGPDVSREGVQRDILPIVEGSTIMTKYGPVKTDYILFVAAGAFHIAKPSDLIPELQGRFPIRVELNNLTLDDFVLILKEPKNALTKQYVALLETEGITVEFSQEAIEEIARIAVEVNQSTENIGARRLHTILEKLLEDLSFEAPELTLETMLITPEYVREKLSNIVENRDLSQYIL</sequence>
<evidence type="ECO:0000313" key="11">
    <source>
        <dbReference type="EMBL" id="AHD05967.1"/>
    </source>
</evidence>
<comment type="function">
    <text evidence="8">ATPase subunit of a proteasome-like degradation complex; this subunit has chaperone activity. The binding of ATP and its subsequent hydrolysis by HslU are essential for unfolding of protein substrates subsequently hydrolyzed by HslV. HslU recognizes the N-terminal part of its protein substrates and unfolds these before they are guided to HslV for hydrolysis.</text>
</comment>
<dbReference type="InterPro" id="IPR004491">
    <property type="entry name" value="HslU"/>
</dbReference>
<evidence type="ECO:0000256" key="8">
    <source>
        <dbReference type="HAMAP-Rule" id="MF_00249"/>
    </source>
</evidence>
<reference evidence="11 12" key="1">
    <citation type="journal article" date="2014" name="PLoS ONE">
        <title>How to Kill the Honey Bee Larva: Genomic Potential and Virulence Mechanisms of Paenibacillus larvae.</title>
        <authorList>
            <person name="Djukic M."/>
            <person name="Brzuszkiewicz E."/>
            <person name="Funfhaus A."/>
            <person name="Voss J."/>
            <person name="Gollnow K."/>
            <person name="Poppinga L."/>
            <person name="Liesegang H."/>
            <person name="Garcia-Gonzalez E."/>
            <person name="Genersch E."/>
            <person name="Daniel R."/>
        </authorList>
    </citation>
    <scope>NUCLEOTIDE SEQUENCE [LARGE SCALE GENOMIC DNA]</scope>
    <source>
        <strain evidence="11 12">DSM 25430</strain>
    </source>
</reference>
<dbReference type="Gene3D" id="1.10.8.10">
    <property type="entry name" value="DNA helicase RuvA subunit, C-terminal domain"/>
    <property type="match status" value="2"/>
</dbReference>
<keyword evidence="11" id="KW-0378">Hydrolase</keyword>
<name>V9WA18_9BACL</name>
<protein>
    <recommendedName>
        <fullName evidence="8">ATP-dependent protease ATPase subunit HslU</fullName>
    </recommendedName>
    <alternativeName>
        <fullName evidence="8">Unfoldase HslU</fullName>
    </alternativeName>
</protein>
<dbReference type="GO" id="GO:0036402">
    <property type="term" value="F:proteasome-activating activity"/>
    <property type="evidence" value="ECO:0007669"/>
    <property type="project" value="UniProtKB-UniRule"/>
</dbReference>
<dbReference type="GO" id="GO:0008233">
    <property type="term" value="F:peptidase activity"/>
    <property type="evidence" value="ECO:0007669"/>
    <property type="project" value="UniProtKB-KW"/>
</dbReference>
<comment type="subunit">
    <text evidence="8">A double ring-shaped homohexamer of HslV is capped on each side by a ring-shaped HslU homohexamer. The assembly of the HslU/HslV complex is dependent on binding of ATP.</text>
</comment>
<dbReference type="NCBIfam" id="TIGR00390">
    <property type="entry name" value="hslU"/>
    <property type="match status" value="1"/>
</dbReference>